<gene>
    <name evidence="2" type="ORF">TCM_000492</name>
</gene>
<keyword evidence="3" id="KW-1185">Reference proteome</keyword>
<dbReference type="Pfam" id="PF14009">
    <property type="entry name" value="PADRE"/>
    <property type="match status" value="1"/>
</dbReference>
<feature type="compositionally biased region" description="Polar residues" evidence="1">
    <location>
        <begin position="1"/>
        <end position="12"/>
    </location>
</feature>
<dbReference type="Gramene" id="EOX91244">
    <property type="protein sequence ID" value="EOX91244"/>
    <property type="gene ID" value="TCM_000492"/>
</dbReference>
<dbReference type="eggNOG" id="ENOG502S3NS">
    <property type="taxonomic scope" value="Eukaryota"/>
</dbReference>
<organism evidence="2 3">
    <name type="scientific">Theobroma cacao</name>
    <name type="common">Cacao</name>
    <name type="synonym">Cocoa</name>
    <dbReference type="NCBI Taxonomy" id="3641"/>
    <lineage>
        <taxon>Eukaryota</taxon>
        <taxon>Viridiplantae</taxon>
        <taxon>Streptophyta</taxon>
        <taxon>Embryophyta</taxon>
        <taxon>Tracheophyta</taxon>
        <taxon>Spermatophyta</taxon>
        <taxon>Magnoliopsida</taxon>
        <taxon>eudicotyledons</taxon>
        <taxon>Gunneridae</taxon>
        <taxon>Pentapetalae</taxon>
        <taxon>rosids</taxon>
        <taxon>malvids</taxon>
        <taxon>Malvales</taxon>
        <taxon>Malvaceae</taxon>
        <taxon>Byttnerioideae</taxon>
        <taxon>Theobroma</taxon>
    </lineage>
</organism>
<dbReference type="Proteomes" id="UP000026915">
    <property type="component" value="Chromosome 1"/>
</dbReference>
<dbReference type="HOGENOM" id="CLU_088728_2_1_1"/>
<evidence type="ECO:0000313" key="2">
    <source>
        <dbReference type="EMBL" id="EOX91244.1"/>
    </source>
</evidence>
<feature type="compositionally biased region" description="Low complexity" evidence="1">
    <location>
        <begin position="25"/>
        <end position="35"/>
    </location>
</feature>
<sequence>MGACVSSTSNPKSGKPVGAGGGEGSSTIRRSSTTSAKVVHIDGRVQEFRQPIQAKGVVSQNPNCFLCSSECMSVGTCVPRLPDDEELQPGQIYFLLPLSQSDKPLSLPDLCSLAIKASTGIRKDSVDLSYSNSKLIPR</sequence>
<evidence type="ECO:0000256" key="1">
    <source>
        <dbReference type="SAM" id="MobiDB-lite"/>
    </source>
</evidence>
<evidence type="ECO:0000313" key="3">
    <source>
        <dbReference type="Proteomes" id="UP000026915"/>
    </source>
</evidence>
<dbReference type="AlphaFoldDB" id="A0A061DG02"/>
<dbReference type="OrthoDB" id="1919386at2759"/>
<dbReference type="EMBL" id="CM001879">
    <property type="protein sequence ID" value="EOX91244.1"/>
    <property type="molecule type" value="Genomic_DNA"/>
</dbReference>
<proteinExistence type="predicted"/>
<dbReference type="PANTHER" id="PTHR33052">
    <property type="entry name" value="DUF4228 DOMAIN PROTEIN-RELATED"/>
    <property type="match status" value="1"/>
</dbReference>
<accession>A0A061DG02</accession>
<name>A0A061DG02_THECC</name>
<dbReference type="KEGG" id="tcc:18611018"/>
<feature type="region of interest" description="Disordered" evidence="1">
    <location>
        <begin position="1"/>
        <end position="36"/>
    </location>
</feature>
<dbReference type="STRING" id="3641.A0A061DG02"/>
<dbReference type="InterPro" id="IPR025322">
    <property type="entry name" value="PADRE_dom"/>
</dbReference>
<reference evidence="2 3" key="1">
    <citation type="journal article" date="2013" name="Genome Biol.">
        <title>The genome sequence of the most widely cultivated cacao type and its use to identify candidate genes regulating pod color.</title>
        <authorList>
            <person name="Motamayor J.C."/>
            <person name="Mockaitis K."/>
            <person name="Schmutz J."/>
            <person name="Haiminen N."/>
            <person name="Iii D.L."/>
            <person name="Cornejo O."/>
            <person name="Findley S.D."/>
            <person name="Zheng P."/>
            <person name="Utro F."/>
            <person name="Royaert S."/>
            <person name="Saski C."/>
            <person name="Jenkins J."/>
            <person name="Podicheti R."/>
            <person name="Zhao M."/>
            <person name="Scheffler B.E."/>
            <person name="Stack J.C."/>
            <person name="Feltus F.A."/>
            <person name="Mustiga G.M."/>
            <person name="Amores F."/>
            <person name="Phillips W."/>
            <person name="Marelli J.P."/>
            <person name="May G.D."/>
            <person name="Shapiro H."/>
            <person name="Ma J."/>
            <person name="Bustamante C.D."/>
            <person name="Schnell R.J."/>
            <person name="Main D."/>
            <person name="Gilbert D."/>
            <person name="Parida L."/>
            <person name="Kuhn D.N."/>
        </authorList>
    </citation>
    <scope>NUCLEOTIDE SEQUENCE [LARGE SCALE GENOMIC DNA]</scope>
    <source>
        <strain evidence="3">cv. Matina 1-6</strain>
    </source>
</reference>
<protein>
    <submittedName>
        <fullName evidence="2">Uncharacterized protein</fullName>
    </submittedName>
</protein>
<dbReference type="OMA" id="SVHIGTC"/>
<dbReference type="InParanoid" id="A0A061DG02"/>
<dbReference type="Gramene" id="Tc01v2_t003860.1">
    <property type="protein sequence ID" value="Tc01v2_p003860.1"/>
    <property type="gene ID" value="Tc01v2_g003860"/>
</dbReference>